<dbReference type="EMBL" id="JAACFV010000089">
    <property type="protein sequence ID" value="KAF7506292.1"/>
    <property type="molecule type" value="Genomic_DNA"/>
</dbReference>
<sequence length="80" mass="9213">MLSKTSSARWLTAFFTRNLRTEGRFYHAFQSDTSPPSLPSFLRIRKKPARVSPDPDLSTRQFGVKVLSFALDLHNETWPT</sequence>
<comment type="caution">
    <text evidence="1">The sequence shown here is derived from an EMBL/GenBank/DDBJ whole genome shotgun (WGS) entry which is preliminary data.</text>
</comment>
<proteinExistence type="predicted"/>
<accession>A0A8H7E1U1</accession>
<protein>
    <submittedName>
        <fullName evidence="1">Uncharacterized protein</fullName>
    </submittedName>
</protein>
<name>A0A8H7E1U1_9EURO</name>
<dbReference type="AlphaFoldDB" id="A0A8H7E1U1"/>
<organism evidence="1 2">
    <name type="scientific">Endocarpon pusillum</name>
    <dbReference type="NCBI Taxonomy" id="364733"/>
    <lineage>
        <taxon>Eukaryota</taxon>
        <taxon>Fungi</taxon>
        <taxon>Dikarya</taxon>
        <taxon>Ascomycota</taxon>
        <taxon>Pezizomycotina</taxon>
        <taxon>Eurotiomycetes</taxon>
        <taxon>Chaetothyriomycetidae</taxon>
        <taxon>Verrucariales</taxon>
        <taxon>Verrucariaceae</taxon>
        <taxon>Endocarpon</taxon>
    </lineage>
</organism>
<gene>
    <name evidence="1" type="ORF">GJ744_011865</name>
</gene>
<reference evidence="1" key="1">
    <citation type="submission" date="2020-02" db="EMBL/GenBank/DDBJ databases">
        <authorList>
            <person name="Palmer J.M."/>
        </authorList>
    </citation>
    <scope>NUCLEOTIDE SEQUENCE</scope>
    <source>
        <strain evidence="1">EPUS1.4</strain>
        <tissue evidence="1">Thallus</tissue>
    </source>
</reference>
<keyword evidence="2" id="KW-1185">Reference proteome</keyword>
<evidence type="ECO:0000313" key="1">
    <source>
        <dbReference type="EMBL" id="KAF7506292.1"/>
    </source>
</evidence>
<dbReference type="Proteomes" id="UP000606974">
    <property type="component" value="Unassembled WGS sequence"/>
</dbReference>
<evidence type="ECO:0000313" key="2">
    <source>
        <dbReference type="Proteomes" id="UP000606974"/>
    </source>
</evidence>